<dbReference type="RefSeq" id="WP_243361248.1">
    <property type="nucleotide sequence ID" value="NZ_JALGBH010000002.1"/>
</dbReference>
<sequence length="168" mass="19112">MENNRPKLKLNLSKFDIIIEVISIIVLLTLAVFTVVNYKNLPDTVPVHFNLAGEADRFGSKKEIFALPLIAIAIYTLLTILNRYPHIFNYPTQITEANALRQYTNATRLLRYLKLIIVSIFLLIFYFTTKAADVKNTALPPWILLLAFASVTILIITFVAKSLKKTDK</sequence>
<dbReference type="InterPro" id="IPR012867">
    <property type="entry name" value="DUF1648"/>
</dbReference>
<protein>
    <submittedName>
        <fullName evidence="3">DUF1648 domain-containing protein</fullName>
    </submittedName>
</protein>
<feature type="transmembrane region" description="Helical" evidence="1">
    <location>
        <begin position="139"/>
        <end position="160"/>
    </location>
</feature>
<name>A0ABS9ZWF0_9SPHI</name>
<dbReference type="EMBL" id="JALGBH010000002">
    <property type="protein sequence ID" value="MCJ0742617.1"/>
    <property type="molecule type" value="Genomic_DNA"/>
</dbReference>
<keyword evidence="1" id="KW-0472">Membrane</keyword>
<evidence type="ECO:0000259" key="2">
    <source>
        <dbReference type="Pfam" id="PF07853"/>
    </source>
</evidence>
<feature type="transmembrane region" description="Helical" evidence="1">
    <location>
        <begin position="64"/>
        <end position="81"/>
    </location>
</feature>
<gene>
    <name evidence="3" type="ORF">MMF97_07835</name>
</gene>
<feature type="domain" description="DUF1648" evidence="2">
    <location>
        <begin position="25"/>
        <end position="71"/>
    </location>
</feature>
<evidence type="ECO:0000313" key="4">
    <source>
        <dbReference type="Proteomes" id="UP001165460"/>
    </source>
</evidence>
<comment type="caution">
    <text evidence="3">The sequence shown here is derived from an EMBL/GenBank/DDBJ whole genome shotgun (WGS) entry which is preliminary data.</text>
</comment>
<organism evidence="3 4">
    <name type="scientific">Pedobacter montanisoli</name>
    <dbReference type="NCBI Taxonomy" id="2923277"/>
    <lineage>
        <taxon>Bacteria</taxon>
        <taxon>Pseudomonadati</taxon>
        <taxon>Bacteroidota</taxon>
        <taxon>Sphingobacteriia</taxon>
        <taxon>Sphingobacteriales</taxon>
        <taxon>Sphingobacteriaceae</taxon>
        <taxon>Pedobacter</taxon>
    </lineage>
</organism>
<reference evidence="3" key="1">
    <citation type="submission" date="2022-03" db="EMBL/GenBank/DDBJ databases">
        <authorList>
            <person name="Woo C.Y."/>
        </authorList>
    </citation>
    <scope>NUCLEOTIDE SEQUENCE</scope>
    <source>
        <strain evidence="3">CYS-01</strain>
    </source>
</reference>
<proteinExistence type="predicted"/>
<keyword evidence="1" id="KW-1133">Transmembrane helix</keyword>
<keyword evidence="1" id="KW-0812">Transmembrane</keyword>
<dbReference type="Pfam" id="PF07853">
    <property type="entry name" value="DUF1648"/>
    <property type="match status" value="1"/>
</dbReference>
<evidence type="ECO:0000313" key="3">
    <source>
        <dbReference type="EMBL" id="MCJ0742617.1"/>
    </source>
</evidence>
<feature type="transmembrane region" description="Helical" evidence="1">
    <location>
        <begin position="12"/>
        <end position="36"/>
    </location>
</feature>
<dbReference type="PANTHER" id="PTHR37810:SF5">
    <property type="entry name" value="IMMUNITY PROTEIN SDPI"/>
    <property type="match status" value="1"/>
</dbReference>
<evidence type="ECO:0000256" key="1">
    <source>
        <dbReference type="SAM" id="Phobius"/>
    </source>
</evidence>
<dbReference type="PANTHER" id="PTHR37810">
    <property type="entry name" value="IMMUNITY PROTEIN SDPI"/>
    <property type="match status" value="1"/>
</dbReference>
<accession>A0ABS9ZWF0</accession>
<dbReference type="Proteomes" id="UP001165460">
    <property type="component" value="Unassembled WGS sequence"/>
</dbReference>
<keyword evidence="4" id="KW-1185">Reference proteome</keyword>
<feature type="transmembrane region" description="Helical" evidence="1">
    <location>
        <begin position="109"/>
        <end position="127"/>
    </location>
</feature>